<dbReference type="Pfam" id="PF00933">
    <property type="entry name" value="Glyco_hydro_3"/>
    <property type="match status" value="1"/>
</dbReference>
<evidence type="ECO:0000256" key="4">
    <source>
        <dbReference type="ARBA" id="ARBA00022729"/>
    </source>
</evidence>
<evidence type="ECO:0000256" key="5">
    <source>
        <dbReference type="ARBA" id="ARBA00022801"/>
    </source>
</evidence>
<dbReference type="InterPro" id="IPR036962">
    <property type="entry name" value="Glyco_hydro_3_N_sf"/>
</dbReference>
<dbReference type="InterPro" id="IPR036881">
    <property type="entry name" value="Glyco_hydro_3_C_sf"/>
</dbReference>
<keyword evidence="5 8" id="KW-0378">Hydrolase</keyword>
<dbReference type="OrthoDB" id="3187421at2"/>
<dbReference type="GO" id="GO:0008422">
    <property type="term" value="F:beta-glucosidase activity"/>
    <property type="evidence" value="ECO:0007669"/>
    <property type="project" value="UniProtKB-EC"/>
</dbReference>
<dbReference type="Gene3D" id="3.20.20.300">
    <property type="entry name" value="Glycoside hydrolase, family 3, N-terminal domain"/>
    <property type="match status" value="1"/>
</dbReference>
<gene>
    <name evidence="8" type="ORF">EAH68_00420</name>
</gene>
<evidence type="ECO:0000313" key="9">
    <source>
        <dbReference type="Proteomes" id="UP000274907"/>
    </source>
</evidence>
<dbReference type="SUPFAM" id="SSF51445">
    <property type="entry name" value="(Trans)glycosidases"/>
    <property type="match status" value="1"/>
</dbReference>
<evidence type="ECO:0000259" key="7">
    <source>
        <dbReference type="Pfam" id="PF00933"/>
    </source>
</evidence>
<comment type="similarity">
    <text evidence="2">Belongs to the glycosyl hydrolase 3 family.</text>
</comment>
<evidence type="ECO:0000313" key="8">
    <source>
        <dbReference type="EMBL" id="RSZ66058.1"/>
    </source>
</evidence>
<dbReference type="Gene3D" id="3.40.50.1700">
    <property type="entry name" value="Glycoside hydrolase family 3 C-terminal domain"/>
    <property type="match status" value="1"/>
</dbReference>
<dbReference type="GO" id="GO:0009251">
    <property type="term" value="P:glucan catabolic process"/>
    <property type="evidence" value="ECO:0007669"/>
    <property type="project" value="TreeGrafter"/>
</dbReference>
<sequence length="674" mass="73733">MTAIVPLQPALGSRTGRLITRDNLEFRDLNGDGELNPYEDWRLNPGERAADLVQRMTPEEKAGLMIIGSHHPGYSRFLPHAEEGRVLNHRDVWRDANPITSQPYPEPVLVTSSTDNAVNVRHQRFLICRDNLGPADLATWTNTVQEVAENSRLGIPAVFASNPRNHVALVAQFGVNESAGVFSEWPNELGLAALDDADLMEVFGAEIAKEWRAGGLHKLYGYMADVASEPRWSRFNGTFGEDVELVTAYIGNIVRGMQGRELSATSVATTIKHFPGGGVRLDGHDPHFEWGQTNEYPTEGALEKYHLPPFQAACVAGASSIMPYYARPVNTSAIQLDEQFWAGPTTQFAEVAFAYNAVFLERLLRRRMGHRGYVNSDSGVIDAMVWGVEELSKSERFAAAVKAGTDIFSDMADPTELIRAIEQGLLADADLNQACTRLLTEIFALGLFENPYVDVEAAGEIIGGAEVAALGEKAQRQSVTLLRSDGLLPLDLTRPVKVHPFVTGRTLIDDVQATLVDSIGRVWAGAEIVDDPADAEIALVWARPEIALFEDDREGVALSVDPRANGVDIDRVREIEQTVPTLLVVNFTNPWLLGEIEPDAAAVIGTFEIHPDHLLRSLAGEDGGPAGRLPMSLPADVAALENSPRDVPGKYCGEDYPYRDRDGNTYAQGHGLQF</sequence>
<organism evidence="8 9">
    <name type="scientific">Corynebacterium hylobatis</name>
    <dbReference type="NCBI Taxonomy" id="1859290"/>
    <lineage>
        <taxon>Bacteria</taxon>
        <taxon>Bacillati</taxon>
        <taxon>Actinomycetota</taxon>
        <taxon>Actinomycetes</taxon>
        <taxon>Mycobacteriales</taxon>
        <taxon>Corynebacteriaceae</taxon>
        <taxon>Corynebacterium</taxon>
    </lineage>
</organism>
<dbReference type="EMBL" id="RXHJ01000001">
    <property type="protein sequence ID" value="RSZ66058.1"/>
    <property type="molecule type" value="Genomic_DNA"/>
</dbReference>
<comment type="caution">
    <text evidence="8">The sequence shown here is derived from an EMBL/GenBank/DDBJ whole genome shotgun (WGS) entry which is preliminary data.</text>
</comment>
<dbReference type="InterPro" id="IPR051915">
    <property type="entry name" value="Cellulose_Degrad_GH3"/>
</dbReference>
<name>A0A3S0B666_9CORY</name>
<dbReference type="InterPro" id="IPR001764">
    <property type="entry name" value="Glyco_hydro_3_N"/>
</dbReference>
<evidence type="ECO:0000256" key="3">
    <source>
        <dbReference type="ARBA" id="ARBA00012744"/>
    </source>
</evidence>
<proteinExistence type="inferred from homology"/>
<dbReference type="PANTHER" id="PTHR30620">
    <property type="entry name" value="PERIPLASMIC BETA-GLUCOSIDASE-RELATED"/>
    <property type="match status" value="1"/>
</dbReference>
<dbReference type="RefSeq" id="WP_126119347.1">
    <property type="nucleotide sequence ID" value="NZ_RXHJ01000001.1"/>
</dbReference>
<evidence type="ECO:0000256" key="1">
    <source>
        <dbReference type="ARBA" id="ARBA00000448"/>
    </source>
</evidence>
<dbReference type="AlphaFoldDB" id="A0A3S0B666"/>
<dbReference type="SUPFAM" id="SSF52279">
    <property type="entry name" value="Beta-D-glucan exohydrolase, C-terminal domain"/>
    <property type="match status" value="1"/>
</dbReference>
<protein>
    <recommendedName>
        <fullName evidence="3">beta-glucosidase</fullName>
        <ecNumber evidence="3">3.2.1.21</ecNumber>
    </recommendedName>
</protein>
<keyword evidence="6" id="KW-0326">Glycosidase</keyword>
<accession>A0A3S0B666</accession>
<dbReference type="PANTHER" id="PTHR30620:SF16">
    <property type="entry name" value="LYSOSOMAL BETA GLUCOSIDASE"/>
    <property type="match status" value="1"/>
</dbReference>
<dbReference type="Proteomes" id="UP000274907">
    <property type="component" value="Unassembled WGS sequence"/>
</dbReference>
<keyword evidence="4" id="KW-0732">Signal</keyword>
<dbReference type="InterPro" id="IPR017853">
    <property type="entry name" value="GH"/>
</dbReference>
<feature type="domain" description="Glycoside hydrolase family 3 N-terminal" evidence="7">
    <location>
        <begin position="136"/>
        <end position="440"/>
    </location>
</feature>
<comment type="catalytic activity">
    <reaction evidence="1">
        <text>Hydrolysis of terminal, non-reducing beta-D-glucosyl residues with release of beta-D-glucose.</text>
        <dbReference type="EC" id="3.2.1.21"/>
    </reaction>
</comment>
<reference evidence="8 9" key="1">
    <citation type="submission" date="2018-12" db="EMBL/GenBank/DDBJ databases">
        <title>YIM 101343 draft genome.</title>
        <authorList>
            <person name="Chen X."/>
        </authorList>
    </citation>
    <scope>NUCLEOTIDE SEQUENCE [LARGE SCALE GENOMIC DNA]</scope>
    <source>
        <strain evidence="8 9">YIM 101343</strain>
    </source>
</reference>
<evidence type="ECO:0000256" key="2">
    <source>
        <dbReference type="ARBA" id="ARBA00005336"/>
    </source>
</evidence>
<dbReference type="EC" id="3.2.1.21" evidence="3"/>
<evidence type="ECO:0000256" key="6">
    <source>
        <dbReference type="ARBA" id="ARBA00023295"/>
    </source>
</evidence>
<dbReference type="PRINTS" id="PR00133">
    <property type="entry name" value="GLHYDRLASE3"/>
</dbReference>
<keyword evidence="9" id="KW-1185">Reference proteome</keyword>